<dbReference type="EMBL" id="PQFF01000092">
    <property type="protein sequence ID" value="RHZ83207.1"/>
    <property type="molecule type" value="Genomic_DNA"/>
</dbReference>
<dbReference type="AlphaFoldDB" id="A0A397J6V6"/>
<accession>A0A397J6V6</accession>
<evidence type="ECO:0000313" key="2">
    <source>
        <dbReference type="Proteomes" id="UP000266861"/>
    </source>
</evidence>
<name>A0A397J6V6_9GLOM</name>
<keyword evidence="2" id="KW-1185">Reference proteome</keyword>
<evidence type="ECO:0000313" key="1">
    <source>
        <dbReference type="EMBL" id="RHZ83207.1"/>
    </source>
</evidence>
<proteinExistence type="predicted"/>
<comment type="caution">
    <text evidence="1">The sequence shown here is derived from an EMBL/GenBank/DDBJ whole genome shotgun (WGS) entry which is preliminary data.</text>
</comment>
<gene>
    <name evidence="1" type="ORF">Glove_99g346</name>
</gene>
<reference evidence="1 2" key="1">
    <citation type="submission" date="2018-08" db="EMBL/GenBank/DDBJ databases">
        <title>Genome and evolution of the arbuscular mycorrhizal fungus Diversispora epigaea (formerly Glomus versiforme) and its bacterial endosymbionts.</title>
        <authorList>
            <person name="Sun X."/>
            <person name="Fei Z."/>
            <person name="Harrison M."/>
        </authorList>
    </citation>
    <scope>NUCLEOTIDE SEQUENCE [LARGE SCALE GENOMIC DNA]</scope>
    <source>
        <strain evidence="1 2">IT104</strain>
    </source>
</reference>
<organism evidence="1 2">
    <name type="scientific">Diversispora epigaea</name>
    <dbReference type="NCBI Taxonomy" id="1348612"/>
    <lineage>
        <taxon>Eukaryota</taxon>
        <taxon>Fungi</taxon>
        <taxon>Fungi incertae sedis</taxon>
        <taxon>Mucoromycota</taxon>
        <taxon>Glomeromycotina</taxon>
        <taxon>Glomeromycetes</taxon>
        <taxon>Diversisporales</taxon>
        <taxon>Diversisporaceae</taxon>
        <taxon>Diversispora</taxon>
    </lineage>
</organism>
<dbReference type="Proteomes" id="UP000266861">
    <property type="component" value="Unassembled WGS sequence"/>
</dbReference>
<protein>
    <submittedName>
        <fullName evidence="1">Uncharacterized protein</fullName>
    </submittedName>
</protein>
<sequence length="64" mass="7647">MNQLPEKLKPWTADTWKDLQTVTPLVKYNNVKGRRHNEKTDHVYKLTGAFYKQNRNQTVVCLWT</sequence>